<dbReference type="AlphaFoldDB" id="A0AAV0AKV1"/>
<name>A0AAV0AKV1_PHAPC</name>
<protein>
    <submittedName>
        <fullName evidence="2">Uncharacterized protein</fullName>
    </submittedName>
</protein>
<evidence type="ECO:0000313" key="3">
    <source>
        <dbReference type="Proteomes" id="UP001153365"/>
    </source>
</evidence>
<accession>A0AAV0AKV1</accession>
<gene>
    <name evidence="2" type="ORF">PPACK8108_LOCUS3872</name>
</gene>
<keyword evidence="3" id="KW-1185">Reference proteome</keyword>
<dbReference type="EMBL" id="CALTRL010000686">
    <property type="protein sequence ID" value="CAH7669279.1"/>
    <property type="molecule type" value="Genomic_DNA"/>
</dbReference>
<feature type="compositionally biased region" description="Basic and acidic residues" evidence="1">
    <location>
        <begin position="818"/>
        <end position="835"/>
    </location>
</feature>
<organism evidence="2 3">
    <name type="scientific">Phakopsora pachyrhizi</name>
    <name type="common">Asian soybean rust disease fungus</name>
    <dbReference type="NCBI Taxonomy" id="170000"/>
    <lineage>
        <taxon>Eukaryota</taxon>
        <taxon>Fungi</taxon>
        <taxon>Dikarya</taxon>
        <taxon>Basidiomycota</taxon>
        <taxon>Pucciniomycotina</taxon>
        <taxon>Pucciniomycetes</taxon>
        <taxon>Pucciniales</taxon>
        <taxon>Phakopsoraceae</taxon>
        <taxon>Phakopsora</taxon>
    </lineage>
</organism>
<sequence length="933" mass="107103">MIGICTLLQSSSNQRSKLNVDLQSYLFDHLSIASSVGHLRMVMIYYEMSKAIGNPQLMSSSLIRASKTQNDLIAGIIYEQVSHSVSSRQATLYAILAAHRYELSKQDWLSAICFKQCTQLRGWRWMEDYLDKRIGKIAESESDWMLASQRYWNILKGRIEKGDYGLDDELHLSLLKGAIQKGKIESSTLTSSLDHSCIQLVDVERCKIRIPEQQNYFDSLLVERVEVWDQLKDRYVGKGLGRSPDGNIAVVDEYIFLDMVFKNPLSAEICVKGVKIYLKSLTEEEQDLCEGKVEVEGAEDLNLSPLECRKVSLKLLSKVPDIKFEIVRVSYNFDSIFDCSQDMRKKGKRLQKTLVERRGMFYSRDKSMEVAVTGARPMVELSLVEDLVSEVYAGESVMGEIEVKNIGKVRLERLSCAFSHDSFFWICDDQGPEKGRSIYETDDEGQEGEIVLELPNHLVNEPPKLIVDKLEPGSSMRFVLGCRGESVGRHETCWLFSFQSATTGECFTYRHVQRLVVLPSLDIIPIITSNQSRDAFYSFSIEIENKGFNEDLELLMVGTFGSHWKSKLRSDKKSDWVLVNREGESRVRRIEFDIFPWSDSEEDRMTALMLKQLKKFLIKEELKDSDVCCSKVKVCACTTGLAGGRTIKLNSTRLLETIASSHRNLRKKEISSTFKTLRDSDISLIFPLSSTRSLDLVLLWRTTDSQRIGHHYLSDLKFGSTVDVVGGILESFEGKAGGMYEESQREQKALLGQWKRSEYGRMEDPIRVELEVENDFFDWNFKRDGPFILKVKFIIKNLSTTNEASYDLDLLETRGENNLDSKKEGRKSQRRSDIIKDEDEEEEDEEGCDWIGKLSFRGTLKRLETIELESKALWVGTGIRDLGSWKIRTGYTDQGKLKELRFDKNDDYDRFGKVYYRWKTVGERKFISVNEIN</sequence>
<dbReference type="InterPro" id="IPR024420">
    <property type="entry name" value="TRAPP_III_complex_Trs85"/>
</dbReference>
<evidence type="ECO:0000256" key="1">
    <source>
        <dbReference type="SAM" id="MobiDB-lite"/>
    </source>
</evidence>
<proteinExistence type="predicted"/>
<feature type="region of interest" description="Disordered" evidence="1">
    <location>
        <begin position="818"/>
        <end position="840"/>
    </location>
</feature>
<evidence type="ECO:0000313" key="2">
    <source>
        <dbReference type="EMBL" id="CAH7669279.1"/>
    </source>
</evidence>
<dbReference type="PANTHER" id="PTHR12975">
    <property type="entry name" value="TRANSPORT PROTEIN TRAPP"/>
    <property type="match status" value="1"/>
</dbReference>
<dbReference type="PANTHER" id="PTHR12975:SF6">
    <property type="entry name" value="TRAFFICKING PROTEIN PARTICLE COMPLEX SUBUNIT 8"/>
    <property type="match status" value="1"/>
</dbReference>
<dbReference type="GO" id="GO:1990072">
    <property type="term" value="C:TRAPPIII protein complex"/>
    <property type="evidence" value="ECO:0007669"/>
    <property type="project" value="TreeGrafter"/>
</dbReference>
<comment type="caution">
    <text evidence="2">The sequence shown here is derived from an EMBL/GenBank/DDBJ whole genome shotgun (WGS) entry which is preliminary data.</text>
</comment>
<dbReference type="Proteomes" id="UP001153365">
    <property type="component" value="Unassembled WGS sequence"/>
</dbReference>
<reference evidence="2" key="1">
    <citation type="submission" date="2022-06" db="EMBL/GenBank/DDBJ databases">
        <authorList>
            <consortium name="SYNGENTA / RWTH Aachen University"/>
        </authorList>
    </citation>
    <scope>NUCLEOTIDE SEQUENCE</scope>
</reference>